<dbReference type="Proteomes" id="UP000593564">
    <property type="component" value="Unassembled WGS sequence"/>
</dbReference>
<evidence type="ECO:0000313" key="2">
    <source>
        <dbReference type="Proteomes" id="UP000593564"/>
    </source>
</evidence>
<organism evidence="1 2">
    <name type="scientific">Camellia sinensis</name>
    <name type="common">Tea plant</name>
    <name type="synonym">Thea sinensis</name>
    <dbReference type="NCBI Taxonomy" id="4442"/>
    <lineage>
        <taxon>Eukaryota</taxon>
        <taxon>Viridiplantae</taxon>
        <taxon>Streptophyta</taxon>
        <taxon>Embryophyta</taxon>
        <taxon>Tracheophyta</taxon>
        <taxon>Spermatophyta</taxon>
        <taxon>Magnoliopsida</taxon>
        <taxon>eudicotyledons</taxon>
        <taxon>Gunneridae</taxon>
        <taxon>Pentapetalae</taxon>
        <taxon>asterids</taxon>
        <taxon>Ericales</taxon>
        <taxon>Theaceae</taxon>
        <taxon>Camellia</taxon>
    </lineage>
</organism>
<proteinExistence type="predicted"/>
<reference evidence="2" key="1">
    <citation type="journal article" date="2020" name="Nat. Commun.">
        <title>Genome assembly of wild tea tree DASZ reveals pedigree and selection history of tea varieties.</title>
        <authorList>
            <person name="Zhang W."/>
            <person name="Zhang Y."/>
            <person name="Qiu H."/>
            <person name="Guo Y."/>
            <person name="Wan H."/>
            <person name="Zhang X."/>
            <person name="Scossa F."/>
            <person name="Alseekh S."/>
            <person name="Zhang Q."/>
            <person name="Wang P."/>
            <person name="Xu L."/>
            <person name="Schmidt M.H."/>
            <person name="Jia X."/>
            <person name="Li D."/>
            <person name="Zhu A."/>
            <person name="Guo F."/>
            <person name="Chen W."/>
            <person name="Ni D."/>
            <person name="Usadel B."/>
            <person name="Fernie A.R."/>
            <person name="Wen W."/>
        </authorList>
    </citation>
    <scope>NUCLEOTIDE SEQUENCE [LARGE SCALE GENOMIC DNA]</scope>
    <source>
        <strain evidence="2">cv. G240</strain>
    </source>
</reference>
<accession>A0A7J7GF51</accession>
<dbReference type="EMBL" id="JACBKZ010000011">
    <property type="protein sequence ID" value="KAF5939379.1"/>
    <property type="molecule type" value="Genomic_DNA"/>
</dbReference>
<name>A0A7J7GF51_CAMSI</name>
<protein>
    <submittedName>
        <fullName evidence="1">Uncharacterized protein</fullName>
    </submittedName>
</protein>
<gene>
    <name evidence="1" type="ORF">HYC85_023638</name>
</gene>
<comment type="caution">
    <text evidence="1">The sequence shown here is derived from an EMBL/GenBank/DDBJ whole genome shotgun (WGS) entry which is preliminary data.</text>
</comment>
<keyword evidence="2" id="KW-1185">Reference proteome</keyword>
<reference evidence="1 2" key="2">
    <citation type="submission" date="2020-07" db="EMBL/GenBank/DDBJ databases">
        <title>Genome assembly of wild tea tree DASZ reveals pedigree and selection history of tea varieties.</title>
        <authorList>
            <person name="Zhang W."/>
        </authorList>
    </citation>
    <scope>NUCLEOTIDE SEQUENCE [LARGE SCALE GENOMIC DNA]</scope>
    <source>
        <strain evidence="2">cv. G240</strain>
        <tissue evidence="1">Leaf</tissue>
    </source>
</reference>
<sequence length="79" mass="9393">MHIYTYMYIYIYMQKNRSKPSFKGFELGEREKEREREICRVFVVVISLWKEGRKCNGQSLVEMGTRHGKRGGIKTDKNG</sequence>
<evidence type="ECO:0000313" key="1">
    <source>
        <dbReference type="EMBL" id="KAF5939379.1"/>
    </source>
</evidence>
<dbReference type="AlphaFoldDB" id="A0A7J7GF51"/>